<evidence type="ECO:0000313" key="3">
    <source>
        <dbReference type="Proteomes" id="UP000557566"/>
    </source>
</evidence>
<feature type="compositionally biased region" description="Polar residues" evidence="1">
    <location>
        <begin position="31"/>
        <end position="40"/>
    </location>
</feature>
<proteinExistence type="predicted"/>
<dbReference type="Proteomes" id="UP000557566">
    <property type="component" value="Unassembled WGS sequence"/>
</dbReference>
<reference evidence="2 3" key="1">
    <citation type="journal article" date="2020" name="Genome Biol. Evol.">
        <title>A new high-quality draft genome assembly of the Chinese cordyceps Ophiocordyceps sinensis.</title>
        <authorList>
            <person name="Shu R."/>
            <person name="Zhang J."/>
            <person name="Meng Q."/>
            <person name="Zhang H."/>
            <person name="Zhou G."/>
            <person name="Li M."/>
            <person name="Wu P."/>
            <person name="Zhao Y."/>
            <person name="Chen C."/>
            <person name="Qin Q."/>
        </authorList>
    </citation>
    <scope>NUCLEOTIDE SEQUENCE [LARGE SCALE GENOMIC DNA]</scope>
    <source>
        <strain evidence="2 3">IOZ07</strain>
    </source>
</reference>
<feature type="region of interest" description="Disordered" evidence="1">
    <location>
        <begin position="1"/>
        <end position="51"/>
    </location>
</feature>
<dbReference type="EMBL" id="JAAVMX010000012">
    <property type="protein sequence ID" value="KAF4503923.1"/>
    <property type="molecule type" value="Genomic_DNA"/>
</dbReference>
<evidence type="ECO:0000313" key="2">
    <source>
        <dbReference type="EMBL" id="KAF4503923.1"/>
    </source>
</evidence>
<dbReference type="AlphaFoldDB" id="A0A8H4LR15"/>
<sequence length="81" mass="8557">MASLATAARDIPKAASSNRDNLAVVADRSDSATVTRSHTLPTPPHSISPALPAHGLKARLQKAKLDPVDSDLDLHDKRLSP</sequence>
<comment type="caution">
    <text evidence="2">The sequence shown here is derived from an EMBL/GenBank/DDBJ whole genome shotgun (WGS) entry which is preliminary data.</text>
</comment>
<accession>A0A8H4LR15</accession>
<organism evidence="2 3">
    <name type="scientific">Ophiocordyceps sinensis</name>
    <dbReference type="NCBI Taxonomy" id="72228"/>
    <lineage>
        <taxon>Eukaryota</taxon>
        <taxon>Fungi</taxon>
        <taxon>Dikarya</taxon>
        <taxon>Ascomycota</taxon>
        <taxon>Pezizomycotina</taxon>
        <taxon>Sordariomycetes</taxon>
        <taxon>Hypocreomycetidae</taxon>
        <taxon>Hypocreales</taxon>
        <taxon>Ophiocordycipitaceae</taxon>
        <taxon>Ophiocordyceps</taxon>
    </lineage>
</organism>
<gene>
    <name evidence="2" type="ORF">G6O67_008552</name>
</gene>
<keyword evidence="3" id="KW-1185">Reference proteome</keyword>
<dbReference type="OrthoDB" id="5391991at2759"/>
<name>A0A8H4LR15_9HYPO</name>
<evidence type="ECO:0000256" key="1">
    <source>
        <dbReference type="SAM" id="MobiDB-lite"/>
    </source>
</evidence>
<protein>
    <submittedName>
        <fullName evidence="2">Uncharacterized protein</fullName>
    </submittedName>
</protein>